<evidence type="ECO:0000256" key="4">
    <source>
        <dbReference type="ARBA" id="ARBA00022692"/>
    </source>
</evidence>
<keyword evidence="5 8" id="KW-1133">Transmembrane helix</keyword>
<dbReference type="PANTHER" id="PTHR11629:SF63">
    <property type="entry name" value="V-TYPE PROTON ATPASE SUBUNIT A"/>
    <property type="match status" value="1"/>
</dbReference>
<proteinExistence type="inferred from homology"/>
<evidence type="ECO:0000313" key="10">
    <source>
        <dbReference type="Proteomes" id="UP000544222"/>
    </source>
</evidence>
<dbReference type="GO" id="GO:0007035">
    <property type="term" value="P:vacuolar acidification"/>
    <property type="evidence" value="ECO:0007669"/>
    <property type="project" value="TreeGrafter"/>
</dbReference>
<comment type="subcellular location">
    <subcellularLocation>
        <location evidence="1">Membrane</location>
        <topology evidence="1">Multi-pass membrane protein</topology>
    </subcellularLocation>
</comment>
<gene>
    <name evidence="9" type="ORF">FHX64_002808</name>
</gene>
<dbReference type="EMBL" id="JACHYB010000002">
    <property type="protein sequence ID" value="MBB3188610.1"/>
    <property type="molecule type" value="Genomic_DNA"/>
</dbReference>
<feature type="transmembrane region" description="Helical" evidence="8">
    <location>
        <begin position="470"/>
        <end position="487"/>
    </location>
</feature>
<evidence type="ECO:0000256" key="7">
    <source>
        <dbReference type="ARBA" id="ARBA00023136"/>
    </source>
</evidence>
<comment type="caution">
    <text evidence="9">The sequence shown here is derived from an EMBL/GenBank/DDBJ whole genome shotgun (WGS) entry which is preliminary data.</text>
</comment>
<evidence type="ECO:0000256" key="3">
    <source>
        <dbReference type="ARBA" id="ARBA00022448"/>
    </source>
</evidence>
<dbReference type="PANTHER" id="PTHR11629">
    <property type="entry name" value="VACUOLAR PROTON ATPASES"/>
    <property type="match status" value="1"/>
</dbReference>
<feature type="transmembrane region" description="Helical" evidence="8">
    <location>
        <begin position="360"/>
        <end position="386"/>
    </location>
</feature>
<feature type="transmembrane region" description="Helical" evidence="8">
    <location>
        <begin position="518"/>
        <end position="539"/>
    </location>
</feature>
<evidence type="ECO:0000256" key="6">
    <source>
        <dbReference type="ARBA" id="ARBA00023065"/>
    </source>
</evidence>
<keyword evidence="10" id="KW-1185">Reference proteome</keyword>
<feature type="transmembrane region" description="Helical" evidence="8">
    <location>
        <begin position="321"/>
        <end position="348"/>
    </location>
</feature>
<accession>A0A7W5DTW1</accession>
<dbReference type="GO" id="GO:0046961">
    <property type="term" value="F:proton-transporting ATPase activity, rotational mechanism"/>
    <property type="evidence" value="ECO:0007669"/>
    <property type="project" value="InterPro"/>
</dbReference>
<evidence type="ECO:0000256" key="8">
    <source>
        <dbReference type="SAM" id="Phobius"/>
    </source>
</evidence>
<name>A0A7W5DTW1_9PORP</name>
<feature type="transmembrane region" description="Helical" evidence="8">
    <location>
        <begin position="406"/>
        <end position="427"/>
    </location>
</feature>
<keyword evidence="3" id="KW-0813">Transport</keyword>
<dbReference type="GO" id="GO:0051117">
    <property type="term" value="F:ATPase binding"/>
    <property type="evidence" value="ECO:0007669"/>
    <property type="project" value="TreeGrafter"/>
</dbReference>
<evidence type="ECO:0000256" key="5">
    <source>
        <dbReference type="ARBA" id="ARBA00022989"/>
    </source>
</evidence>
<keyword evidence="6" id="KW-0406">Ion transport</keyword>
<dbReference type="GO" id="GO:0033179">
    <property type="term" value="C:proton-transporting V-type ATPase, V0 domain"/>
    <property type="evidence" value="ECO:0007669"/>
    <property type="project" value="InterPro"/>
</dbReference>
<dbReference type="Proteomes" id="UP000544222">
    <property type="component" value="Unassembled WGS sequence"/>
</dbReference>
<feature type="transmembrane region" description="Helical" evidence="8">
    <location>
        <begin position="439"/>
        <end position="458"/>
    </location>
</feature>
<protein>
    <submittedName>
        <fullName evidence="9">V/A-type H+-transporting ATPase subunit I</fullName>
    </submittedName>
</protein>
<feature type="transmembrane region" description="Helical" evidence="8">
    <location>
        <begin position="551"/>
        <end position="571"/>
    </location>
</feature>
<comment type="similarity">
    <text evidence="2">Belongs to the V-ATPase 116 kDa subunit family.</text>
</comment>
<organism evidence="9 10">
    <name type="scientific">Microbacter margulisiae</name>
    <dbReference type="NCBI Taxonomy" id="1350067"/>
    <lineage>
        <taxon>Bacteria</taxon>
        <taxon>Pseudomonadati</taxon>
        <taxon>Bacteroidota</taxon>
        <taxon>Bacteroidia</taxon>
        <taxon>Bacteroidales</taxon>
        <taxon>Porphyromonadaceae</taxon>
        <taxon>Microbacter</taxon>
    </lineage>
</organism>
<keyword evidence="4 8" id="KW-0812">Transmembrane</keyword>
<evidence type="ECO:0000256" key="2">
    <source>
        <dbReference type="ARBA" id="ARBA00009904"/>
    </source>
</evidence>
<dbReference type="RefSeq" id="WP_183414353.1">
    <property type="nucleotide sequence ID" value="NZ_JACHYB010000002.1"/>
</dbReference>
<dbReference type="AlphaFoldDB" id="A0A7W5DTW1"/>
<evidence type="ECO:0000256" key="1">
    <source>
        <dbReference type="ARBA" id="ARBA00004141"/>
    </source>
</evidence>
<sequence>MIVEMEKYTFLVYHKEYTAFLEKLREIGVVHVAHKPGGVPDDEALRTNLQLVARLKSVLKILEKRIVENQQFEKAEAADGMQVLEKVEGYLQEQEKLSQQRLVLEKEIERMTPWGSFSWERIHQLEDQGLEIRFYGCVSSKFQEEWKTQYHALEVASVNSMLYFITITAGESFELDADLLRLSPKNVVQLQEELSLLKEDYQKIDQSVTDCVKFIESIKATQHKVFESVDMRRVELNTTAEADNSVMILQGYAPTEDSGILKEKMKEDGIFYLAEKPLKEDHHVPVKLKNSKFIKPFEFIGSLYELPNYHKTDLTPYFGPFYAFFFGFCFADAAYGMLLAGVGIYFYSRVRKEMQQVMRLLIYLGVSAFVMGIVTGNFGGIELYDIKTASHWYKAVENLMLTPVKLFYASLIVGAIQVIFGQFVRAISRMKTDGFSHTISTWGWLIVVLGSVGILGLQKGGMISPEQAKIPYYIVFGIGGVCIFILNHPGHNILINIGEGLWDTYEKATGWLGDVLSYIRLFAISVAGAVLAIVFNSLATTMSGSTPVVSQLAMILILLFGHSINIFMAILSSFVHPLRLTFVEFYKNAGFVGGGKSYKPFARYKEEFKLL</sequence>
<dbReference type="GO" id="GO:0016471">
    <property type="term" value="C:vacuolar proton-transporting V-type ATPase complex"/>
    <property type="evidence" value="ECO:0007669"/>
    <property type="project" value="TreeGrafter"/>
</dbReference>
<dbReference type="Pfam" id="PF01496">
    <property type="entry name" value="V_ATPase_I"/>
    <property type="match status" value="1"/>
</dbReference>
<reference evidence="9 10" key="1">
    <citation type="submission" date="2020-08" db="EMBL/GenBank/DDBJ databases">
        <title>Genomic Encyclopedia of Type Strains, Phase IV (KMG-IV): sequencing the most valuable type-strain genomes for metagenomic binning, comparative biology and taxonomic classification.</title>
        <authorList>
            <person name="Goeker M."/>
        </authorList>
    </citation>
    <scope>NUCLEOTIDE SEQUENCE [LARGE SCALE GENOMIC DNA]</scope>
    <source>
        <strain evidence="9 10">DSM 27471</strain>
    </source>
</reference>
<evidence type="ECO:0000313" key="9">
    <source>
        <dbReference type="EMBL" id="MBB3188610.1"/>
    </source>
</evidence>
<keyword evidence="7 8" id="KW-0472">Membrane</keyword>
<dbReference type="InterPro" id="IPR002490">
    <property type="entry name" value="V-ATPase_116kDa_su"/>
</dbReference>